<dbReference type="PATRIC" id="fig|1423781.4.peg.700"/>
<sequence length="72" mass="8573">MKVAKINKYQFKYDDGNMFCFEDSDNNKIAFINGSEIQLVIDINNNRLTFHPSQSVNIYELDEYTYKIESFF</sequence>
<protein>
    <submittedName>
        <fullName evidence="1">Uncharacterized protein</fullName>
    </submittedName>
</protein>
<reference evidence="1 2" key="1">
    <citation type="journal article" date="2015" name="Genome Announc.">
        <title>Expanding the biotechnology potential of lactobacilli through comparative genomics of 213 strains and associated genera.</title>
        <authorList>
            <person name="Sun Z."/>
            <person name="Harris H.M."/>
            <person name="McCann A."/>
            <person name="Guo C."/>
            <person name="Argimon S."/>
            <person name="Zhang W."/>
            <person name="Yang X."/>
            <person name="Jeffery I.B."/>
            <person name="Cooney J.C."/>
            <person name="Kagawa T.F."/>
            <person name="Liu W."/>
            <person name="Song Y."/>
            <person name="Salvetti E."/>
            <person name="Wrobel A."/>
            <person name="Rasinkangas P."/>
            <person name="Parkhill J."/>
            <person name="Rea M.C."/>
            <person name="O'Sullivan O."/>
            <person name="Ritari J."/>
            <person name="Douillard F.P."/>
            <person name="Paul Ross R."/>
            <person name="Yang R."/>
            <person name="Briner A.E."/>
            <person name="Felis G.E."/>
            <person name="de Vos W.M."/>
            <person name="Barrangou R."/>
            <person name="Klaenhammer T.R."/>
            <person name="Caufield P.W."/>
            <person name="Cui Y."/>
            <person name="Zhang H."/>
            <person name="O'Toole P.W."/>
        </authorList>
    </citation>
    <scope>NUCLEOTIDE SEQUENCE [LARGE SCALE GENOMIC DNA]</scope>
    <source>
        <strain evidence="1 2">DSM 23829</strain>
    </source>
</reference>
<comment type="caution">
    <text evidence="1">The sequence shown here is derived from an EMBL/GenBank/DDBJ whole genome shotgun (WGS) entry which is preliminary data.</text>
</comment>
<accession>A0A0R2AXC6</accession>
<evidence type="ECO:0000313" key="1">
    <source>
        <dbReference type="EMBL" id="KRM67532.1"/>
    </source>
</evidence>
<name>A0A0R2AXC6_9LACO</name>
<dbReference type="RefSeq" id="WP_054658153.1">
    <property type="nucleotide sequence ID" value="NZ_AYYQ01000036.1"/>
</dbReference>
<keyword evidence="2" id="KW-1185">Reference proteome</keyword>
<dbReference type="AlphaFoldDB" id="A0A0R2AXC6"/>
<gene>
    <name evidence="1" type="ORF">FD06_GL000683</name>
</gene>
<dbReference type="OrthoDB" id="2319673at2"/>
<evidence type="ECO:0000313" key="2">
    <source>
        <dbReference type="Proteomes" id="UP000052012"/>
    </source>
</evidence>
<organism evidence="1 2">
    <name type="scientific">Apilactobacillus ozensis DSM 23829 = JCM 17196</name>
    <dbReference type="NCBI Taxonomy" id="1423781"/>
    <lineage>
        <taxon>Bacteria</taxon>
        <taxon>Bacillati</taxon>
        <taxon>Bacillota</taxon>
        <taxon>Bacilli</taxon>
        <taxon>Lactobacillales</taxon>
        <taxon>Lactobacillaceae</taxon>
        <taxon>Apilactobacillus</taxon>
    </lineage>
</organism>
<proteinExistence type="predicted"/>
<dbReference type="Proteomes" id="UP000052012">
    <property type="component" value="Unassembled WGS sequence"/>
</dbReference>
<dbReference type="EMBL" id="AYYQ01000036">
    <property type="protein sequence ID" value="KRM67532.1"/>
    <property type="molecule type" value="Genomic_DNA"/>
</dbReference>